<dbReference type="InterPro" id="IPR004840">
    <property type="entry name" value="Amino_acid_permease_CS"/>
</dbReference>
<evidence type="ECO:0000256" key="3">
    <source>
        <dbReference type="ARBA" id="ARBA00022692"/>
    </source>
</evidence>
<evidence type="ECO:0000313" key="8">
    <source>
        <dbReference type="EMBL" id="KGQ11183.1"/>
    </source>
</evidence>
<dbReference type="GO" id="GO:0006865">
    <property type="term" value="P:amino acid transport"/>
    <property type="evidence" value="ECO:0007669"/>
    <property type="project" value="InterPro"/>
</dbReference>
<feature type="transmembrane region" description="Helical" evidence="6">
    <location>
        <begin position="114"/>
        <end position="133"/>
    </location>
</feature>
<feature type="transmembrane region" description="Helical" evidence="6">
    <location>
        <begin position="518"/>
        <end position="539"/>
    </location>
</feature>
<feature type="domain" description="Amino acid permease/ SLC12A" evidence="7">
    <location>
        <begin position="111"/>
        <end position="538"/>
    </location>
</feature>
<accession>A0A0A2VUC0</accession>
<dbReference type="GO" id="GO:0016020">
    <property type="term" value="C:membrane"/>
    <property type="evidence" value="ECO:0007669"/>
    <property type="project" value="UniProtKB-SubCell"/>
</dbReference>
<dbReference type="PANTHER" id="PTHR43495:SF3">
    <property type="entry name" value="PHENYLALANINE-SPECIFIC PERMEASE"/>
    <property type="match status" value="1"/>
</dbReference>
<proteinExistence type="predicted"/>
<keyword evidence="3 6" id="KW-0812">Transmembrane</keyword>
<feature type="transmembrane region" description="Helical" evidence="6">
    <location>
        <begin position="333"/>
        <end position="355"/>
    </location>
</feature>
<dbReference type="PROSITE" id="PS00218">
    <property type="entry name" value="AMINO_ACID_PERMEASE_1"/>
    <property type="match status" value="1"/>
</dbReference>
<reference evidence="8 9" key="1">
    <citation type="submission" date="2012-10" db="EMBL/GenBank/DDBJ databases">
        <title>Genome sequencing and analysis of entomopathogenic fungi Beauveria bassiana D1-5.</title>
        <authorList>
            <person name="Li Q."/>
            <person name="Wang L."/>
            <person name="Zhang Z."/>
            <person name="Wang Q."/>
            <person name="Ren J."/>
            <person name="Wang M."/>
            <person name="Xu W."/>
            <person name="Wang J."/>
            <person name="Lu Y."/>
            <person name="Du Q."/>
            <person name="Sun Z."/>
        </authorList>
    </citation>
    <scope>NUCLEOTIDE SEQUENCE [LARGE SCALE GENOMIC DNA]</scope>
    <source>
        <strain evidence="8 9">D1-5</strain>
    </source>
</reference>
<dbReference type="InterPro" id="IPR004841">
    <property type="entry name" value="AA-permease/SLC12A_dom"/>
</dbReference>
<dbReference type="HOGENOM" id="CLU_007946_9_3_1"/>
<feature type="transmembrane region" description="Helical" evidence="6">
    <location>
        <begin position="220"/>
        <end position="240"/>
    </location>
</feature>
<evidence type="ECO:0000256" key="4">
    <source>
        <dbReference type="ARBA" id="ARBA00022989"/>
    </source>
</evidence>
<name>A0A0A2VUC0_BEABA</name>
<dbReference type="Pfam" id="PF00324">
    <property type="entry name" value="AA_permease"/>
    <property type="match status" value="1"/>
</dbReference>
<dbReference type="FunFam" id="1.20.1740.10:FF:000001">
    <property type="entry name" value="Amino acid permease"/>
    <property type="match status" value="1"/>
</dbReference>
<gene>
    <name evidence="8" type="ORF">BBAD15_g3124</name>
</gene>
<sequence>MHAVGRHHGVIAPKIIGMKEKENPAAALIANRSQLAFVGGFGQQQMAIACRVWRNHYPALSLLRDVFYERKAQFLGVEQGVKNTSVASEPQGQGAGPEDGHQLQRGLQNRHIQLIALGGAIGTGLFLGIGPAIQMAGPAVLLGYGVAGIIAFLIMRQLGEMVVEEPVSGSFSHFAYKYWGPFAGFLSGWNYWVMFVLVGMAELTAGGIYMQYWFPDVPTWTWVALFFVVINAANLVNVRLYGEMEFWFALIKVLAIVGMIGFGIWLLASGHGGERAGVSNLWQHGGFLATGWHGLILSLAVIMFSFGGLELIGITAAEARSPQTTIPKAVNQVVYRILLFYIGSLVVLLSLYPWLEIKSSSSPFVMIFHELNSNVVASALNFVILVASLSVYNSGVYSNSRMLFGLSVQRNAPKFLAKVSRGGVPVNSLLLSGAITSLVVVLNYLLPHEAFGLLMALVVATLLLNWIMISLAHIKFRRAMRRQGHETSFKALLYPFGNYLCIAFMMMVLALMCTIDGMRLSAMLLPAWIVFLFVAFKLLRRKAS</sequence>
<dbReference type="STRING" id="1245745.A0A0A2VUC0"/>
<comment type="subcellular location">
    <subcellularLocation>
        <location evidence="1">Membrane</location>
        <topology evidence="1">Multi-pass membrane protein</topology>
    </subcellularLocation>
</comment>
<keyword evidence="2" id="KW-0813">Transport</keyword>
<feature type="transmembrane region" description="Helical" evidence="6">
    <location>
        <begin position="451"/>
        <end position="471"/>
    </location>
</feature>
<feature type="transmembrane region" description="Helical" evidence="6">
    <location>
        <begin position="375"/>
        <end position="392"/>
    </location>
</feature>
<keyword evidence="4 6" id="KW-1133">Transmembrane helix</keyword>
<dbReference type="EMBL" id="ANFO01000238">
    <property type="protein sequence ID" value="KGQ11183.1"/>
    <property type="molecule type" value="Genomic_DNA"/>
</dbReference>
<dbReference type="PANTHER" id="PTHR43495">
    <property type="entry name" value="GABA PERMEASE"/>
    <property type="match status" value="1"/>
</dbReference>
<feature type="transmembrane region" description="Helical" evidence="6">
    <location>
        <begin position="247"/>
        <end position="267"/>
    </location>
</feature>
<organism evidence="8 9">
    <name type="scientific">Beauveria bassiana D1-5</name>
    <dbReference type="NCBI Taxonomy" id="1245745"/>
    <lineage>
        <taxon>Eukaryota</taxon>
        <taxon>Fungi</taxon>
        <taxon>Dikarya</taxon>
        <taxon>Ascomycota</taxon>
        <taxon>Pezizomycotina</taxon>
        <taxon>Sordariomycetes</taxon>
        <taxon>Hypocreomycetidae</taxon>
        <taxon>Hypocreales</taxon>
        <taxon>Cordycipitaceae</taxon>
        <taxon>Beauveria</taxon>
    </lineage>
</organism>
<evidence type="ECO:0000313" key="9">
    <source>
        <dbReference type="Proteomes" id="UP000030106"/>
    </source>
</evidence>
<comment type="caution">
    <text evidence="8">The sequence shown here is derived from an EMBL/GenBank/DDBJ whole genome shotgun (WGS) entry which is preliminary data.</text>
</comment>
<dbReference type="GO" id="GO:0055085">
    <property type="term" value="P:transmembrane transport"/>
    <property type="evidence" value="ECO:0007669"/>
    <property type="project" value="InterPro"/>
</dbReference>
<evidence type="ECO:0000256" key="1">
    <source>
        <dbReference type="ARBA" id="ARBA00004141"/>
    </source>
</evidence>
<dbReference type="AlphaFoldDB" id="A0A0A2VUC0"/>
<dbReference type="Proteomes" id="UP000030106">
    <property type="component" value="Unassembled WGS sequence"/>
</dbReference>
<evidence type="ECO:0000256" key="6">
    <source>
        <dbReference type="SAM" id="Phobius"/>
    </source>
</evidence>
<feature type="transmembrane region" description="Helical" evidence="6">
    <location>
        <begin position="424"/>
        <end position="445"/>
    </location>
</feature>
<keyword evidence="5 6" id="KW-0472">Membrane</keyword>
<feature type="transmembrane region" description="Helical" evidence="6">
    <location>
        <begin position="139"/>
        <end position="155"/>
    </location>
</feature>
<dbReference type="PIRSF" id="PIRSF006060">
    <property type="entry name" value="AA_transporter"/>
    <property type="match status" value="1"/>
</dbReference>
<dbReference type="Gene3D" id="1.20.1740.10">
    <property type="entry name" value="Amino acid/polyamine transporter I"/>
    <property type="match status" value="1"/>
</dbReference>
<protein>
    <submittedName>
        <fullName evidence="8">Phenylalanine-specific permease</fullName>
    </submittedName>
</protein>
<evidence type="ECO:0000259" key="7">
    <source>
        <dbReference type="Pfam" id="PF00324"/>
    </source>
</evidence>
<feature type="transmembrane region" description="Helical" evidence="6">
    <location>
        <begin position="492"/>
        <end position="512"/>
    </location>
</feature>
<feature type="transmembrane region" description="Helical" evidence="6">
    <location>
        <begin position="191"/>
        <end position="214"/>
    </location>
</feature>
<evidence type="ECO:0000256" key="5">
    <source>
        <dbReference type="ARBA" id="ARBA00023136"/>
    </source>
</evidence>
<evidence type="ECO:0000256" key="2">
    <source>
        <dbReference type="ARBA" id="ARBA00022448"/>
    </source>
</evidence>
<dbReference type="NCBIfam" id="NF007602">
    <property type="entry name" value="PRK10249.1"/>
    <property type="match status" value="1"/>
</dbReference>
<feature type="transmembrane region" description="Helical" evidence="6">
    <location>
        <begin position="287"/>
        <end position="312"/>
    </location>
</feature>